<evidence type="ECO:0000259" key="2">
    <source>
        <dbReference type="PROSITE" id="PS51840"/>
    </source>
</evidence>
<dbReference type="InterPro" id="IPR019448">
    <property type="entry name" value="NT-C2"/>
</dbReference>
<dbReference type="Pfam" id="PF20778">
    <property type="entry name" value="SLS1_C"/>
    <property type="match status" value="1"/>
</dbReference>
<dbReference type="RefSeq" id="XP_028483620.1">
    <property type="nucleotide sequence ID" value="XM_028628539.1"/>
</dbReference>
<feature type="compositionally biased region" description="Polar residues" evidence="1">
    <location>
        <begin position="325"/>
        <end position="334"/>
    </location>
</feature>
<sequence length="1170" mass="130793">MAYRQRRMRRSLGQLLRSVVLGTPERSDQGNNRQAVRGLIYGECTMQAFVPKSRKPRFELTLRIIDLNNVPLSNGTGYVKWSLPAGTSTEHRGHTDKAMIQDHKAWWDYEKVVQVRMTVDRNQMLQECDLQLSIIQEFSSVGGREERILLGNVRLNLAEYVDKSETDEVITRRYLMRESKVNSTLKIGIGMHQIEGDRNFITPPLRSAMVFGGIAGVVSSEQGDPDDLGRVPSINIKSRETGDLQDMYRRTLAASWSCGAGELPPDQLVEDLFAGGAGWAPAAQSSRSERPGRGEYGEISSISDGDTRRTIQNKRLSPYPAGRPKSSSGASSPLDSKGGEISSGSESPGSRGSISQQLYDSSTGKKWKNRGPAPEVSEFDVREDLRSWEISVHMGLLRRRLSPACRETSLLAASDGRHQFARYHDAPDDDSHESQSHPQRPRICKRGLRSSKAQKVTLDVSTLGRPGEVVIVPSRKGNRRVRKEITEKKSDGDDEFLSILEELDKERTMPGFAEVDANIEEFRLLYAPHDKLNNTEWNDLRQKLEQSFTSSQLGAYISRFRPSDLIGENGDGGTNQVNWKPGTSLFLETDPSSQQRISDRTAAAEKLSGKGLLAERILRDCWRLGIAGELGQLDLHLPSHAIALLLKSEHFSFRDLAQYHQAKIDVTHSLNLVRVTGDERSCIQIHEQIQNVTARIQEESVTLSLPPNASCIENRHLSPEFINELEQNHGVVFERKGRDSKGTMYYLAGNKSEADKARRDIDIALYRKTIGPIPFCTYLPTSEEASAYSADTGERASLSDRGAQWFRWAFPTKGADRRKSVAPFFDQHREHLSSDLLGLFRQTPAIDMKSLNQAHIRESLTAKVGQCLFLDNIGQGDRTFSAARLGELSTRRIFLENIPRIGPFIRVLTPFPGTDHQIIHRFRLTPSISNPVAFPILDIEVGMLNGDGDPASSTSVVIRSAEAVLQENSIDYLLPENSQDLRLTKKTLYDLLEGQNPGEIPLGHAAHRSEGEPFVTSIANLLQSLPFRTQADENQHASQAFFDISLPKKLINPQNNPKDAETVGQSDEYVTGTYVFPPLVKFRTSRFHIYDFHGEKLSYAFYRLLPPFGEHSTVLSLDMDVMSGQTIDNAFAAAGLDSMLSADDALKQEFHYFYNTACNLAFQLGSTNRF</sequence>
<dbReference type="AlphaFoldDB" id="A0A443HQ77"/>
<feature type="region of interest" description="Disordered" evidence="1">
    <location>
        <begin position="422"/>
        <end position="442"/>
    </location>
</feature>
<feature type="region of interest" description="Disordered" evidence="1">
    <location>
        <begin position="280"/>
        <end position="376"/>
    </location>
</feature>
<reference evidence="3 4" key="1">
    <citation type="journal article" date="2018" name="Front. Microbiol.">
        <title>Genomic and genetic insights into a cosmopolitan fungus, Paecilomyces variotii (Eurotiales).</title>
        <authorList>
            <person name="Urquhart A.S."/>
            <person name="Mondo S.J."/>
            <person name="Makela M.R."/>
            <person name="Hane J.K."/>
            <person name="Wiebenga A."/>
            <person name="He G."/>
            <person name="Mihaltcheva S."/>
            <person name="Pangilinan J."/>
            <person name="Lipzen A."/>
            <person name="Barry K."/>
            <person name="de Vries R.P."/>
            <person name="Grigoriev I.V."/>
            <person name="Idnurm A."/>
        </authorList>
    </citation>
    <scope>NUCLEOTIDE SEQUENCE [LARGE SCALE GENOMIC DNA]</scope>
    <source>
        <strain evidence="3 4">CBS 101075</strain>
    </source>
</reference>
<proteinExistence type="predicted"/>
<dbReference type="InterPro" id="IPR039931">
    <property type="entry name" value="EEIG1/2-like"/>
</dbReference>
<dbReference type="PANTHER" id="PTHR21456:SF1">
    <property type="entry name" value="C2 NT-TYPE DOMAIN-CONTAINING PROTEIN"/>
    <property type="match status" value="1"/>
</dbReference>
<evidence type="ECO:0000256" key="1">
    <source>
        <dbReference type="SAM" id="MobiDB-lite"/>
    </source>
</evidence>
<dbReference type="VEuPathDB" id="FungiDB:C8Q69DRAFT_434730"/>
<evidence type="ECO:0000313" key="3">
    <source>
        <dbReference type="EMBL" id="RWQ93975.1"/>
    </source>
</evidence>
<dbReference type="InterPro" id="IPR048401">
    <property type="entry name" value="SLS1_C"/>
</dbReference>
<dbReference type="PROSITE" id="PS51840">
    <property type="entry name" value="C2_NT"/>
    <property type="match status" value="1"/>
</dbReference>
<name>A0A443HQ77_BYSSP</name>
<dbReference type="Pfam" id="PF20777">
    <property type="entry name" value="KH_SLS1_2"/>
    <property type="match status" value="1"/>
</dbReference>
<dbReference type="Pfam" id="PF10358">
    <property type="entry name" value="NT-C2"/>
    <property type="match status" value="1"/>
</dbReference>
<dbReference type="PANTHER" id="PTHR21456">
    <property type="entry name" value="FAMILY WITH SEQUENCE SIMILARITY 102"/>
    <property type="match status" value="1"/>
</dbReference>
<dbReference type="Pfam" id="PF20776">
    <property type="entry name" value="SLS1_N"/>
    <property type="match status" value="1"/>
</dbReference>
<dbReference type="STRING" id="264951.A0A443HQ77"/>
<dbReference type="GeneID" id="39597816"/>
<gene>
    <name evidence="3" type="ORF">C8Q69DRAFT_434730</name>
</gene>
<dbReference type="InterPro" id="IPR048748">
    <property type="entry name" value="SLS1_KH2"/>
</dbReference>
<evidence type="ECO:0000313" key="4">
    <source>
        <dbReference type="Proteomes" id="UP000283841"/>
    </source>
</evidence>
<dbReference type="InterPro" id="IPR048400">
    <property type="entry name" value="SLS1_N"/>
</dbReference>
<feature type="compositionally biased region" description="Low complexity" evidence="1">
    <location>
        <begin position="339"/>
        <end position="355"/>
    </location>
</feature>
<organism evidence="3 4">
    <name type="scientific">Byssochlamys spectabilis</name>
    <name type="common">Paecilomyces variotii</name>
    <dbReference type="NCBI Taxonomy" id="264951"/>
    <lineage>
        <taxon>Eukaryota</taxon>
        <taxon>Fungi</taxon>
        <taxon>Dikarya</taxon>
        <taxon>Ascomycota</taxon>
        <taxon>Pezizomycotina</taxon>
        <taxon>Eurotiomycetes</taxon>
        <taxon>Eurotiomycetidae</taxon>
        <taxon>Eurotiales</taxon>
        <taxon>Thermoascaceae</taxon>
        <taxon>Paecilomyces</taxon>
    </lineage>
</organism>
<protein>
    <submittedName>
        <fullName evidence="3">Respiratory complex assembly protein Rmp1</fullName>
    </submittedName>
</protein>
<dbReference type="Proteomes" id="UP000283841">
    <property type="component" value="Unassembled WGS sequence"/>
</dbReference>
<keyword evidence="4" id="KW-1185">Reference proteome</keyword>
<feature type="domain" description="C2 NT-type" evidence="2">
    <location>
        <begin position="48"/>
        <end position="193"/>
    </location>
</feature>
<dbReference type="EMBL" id="RCNU01000008">
    <property type="protein sequence ID" value="RWQ93975.1"/>
    <property type="molecule type" value="Genomic_DNA"/>
</dbReference>
<accession>A0A443HQ77</accession>
<comment type="caution">
    <text evidence="3">The sequence shown here is derived from an EMBL/GenBank/DDBJ whole genome shotgun (WGS) entry which is preliminary data.</text>
</comment>
<feature type="compositionally biased region" description="Basic and acidic residues" evidence="1">
    <location>
        <begin position="287"/>
        <end position="296"/>
    </location>
</feature>